<dbReference type="InterPro" id="IPR029058">
    <property type="entry name" value="AB_hydrolase_fold"/>
</dbReference>
<protein>
    <submittedName>
        <fullName evidence="4">Alpha/beta hydrolase</fullName>
    </submittedName>
</protein>
<dbReference type="InterPro" id="IPR050300">
    <property type="entry name" value="GDXG_lipolytic_enzyme"/>
</dbReference>
<feature type="transmembrane region" description="Helical" evidence="2">
    <location>
        <begin position="76"/>
        <end position="97"/>
    </location>
</feature>
<evidence type="ECO:0000313" key="5">
    <source>
        <dbReference type="Proteomes" id="UP000323164"/>
    </source>
</evidence>
<dbReference type="AlphaFoldDB" id="A0A5D8Z969"/>
<keyword evidence="2" id="KW-0472">Membrane</keyword>
<reference evidence="4 5" key="1">
    <citation type="submission" date="2019-08" db="EMBL/GenBank/DDBJ databases">
        <title>Draft genome sequence of Lysobacter sp. UKS-15.</title>
        <authorList>
            <person name="Im W.-T."/>
        </authorList>
    </citation>
    <scope>NUCLEOTIDE SEQUENCE [LARGE SCALE GENOMIC DNA]</scope>
    <source>
        <strain evidence="4 5">UKS-15</strain>
    </source>
</reference>
<organism evidence="4 5">
    <name type="scientific">Cognatilysobacter lacus</name>
    <dbReference type="NCBI Taxonomy" id="1643323"/>
    <lineage>
        <taxon>Bacteria</taxon>
        <taxon>Pseudomonadati</taxon>
        <taxon>Pseudomonadota</taxon>
        <taxon>Gammaproteobacteria</taxon>
        <taxon>Lysobacterales</taxon>
        <taxon>Lysobacteraceae</taxon>
        <taxon>Cognatilysobacter</taxon>
    </lineage>
</organism>
<keyword evidence="5" id="KW-1185">Reference proteome</keyword>
<dbReference type="Proteomes" id="UP000323164">
    <property type="component" value="Unassembled WGS sequence"/>
</dbReference>
<keyword evidence="2" id="KW-0812">Transmembrane</keyword>
<evidence type="ECO:0000256" key="2">
    <source>
        <dbReference type="SAM" id="Phobius"/>
    </source>
</evidence>
<keyword evidence="2" id="KW-1133">Transmembrane helix</keyword>
<dbReference type="OrthoDB" id="1412847at2"/>
<evidence type="ECO:0000256" key="1">
    <source>
        <dbReference type="ARBA" id="ARBA00022801"/>
    </source>
</evidence>
<evidence type="ECO:0000313" key="4">
    <source>
        <dbReference type="EMBL" id="TZF91475.1"/>
    </source>
</evidence>
<proteinExistence type="predicted"/>
<feature type="domain" description="BD-FAE-like" evidence="3">
    <location>
        <begin position="134"/>
        <end position="302"/>
    </location>
</feature>
<dbReference type="PANTHER" id="PTHR48081">
    <property type="entry name" value="AB HYDROLASE SUPERFAMILY PROTEIN C4A8.06C"/>
    <property type="match status" value="1"/>
</dbReference>
<gene>
    <name evidence="4" type="ORF">FW784_01475</name>
</gene>
<keyword evidence="1 4" id="KW-0378">Hydrolase</keyword>
<comment type="caution">
    <text evidence="4">The sequence shown here is derived from an EMBL/GenBank/DDBJ whole genome shotgun (WGS) entry which is preliminary data.</text>
</comment>
<dbReference type="GO" id="GO:0016787">
    <property type="term" value="F:hydrolase activity"/>
    <property type="evidence" value="ECO:0007669"/>
    <property type="project" value="UniProtKB-KW"/>
</dbReference>
<dbReference type="InterPro" id="IPR049492">
    <property type="entry name" value="BD-FAE-like_dom"/>
</dbReference>
<dbReference type="Pfam" id="PF20434">
    <property type="entry name" value="BD-FAE"/>
    <property type="match status" value="1"/>
</dbReference>
<evidence type="ECO:0000259" key="3">
    <source>
        <dbReference type="Pfam" id="PF20434"/>
    </source>
</evidence>
<accession>A0A5D8Z969</accession>
<dbReference type="PANTHER" id="PTHR48081:SF33">
    <property type="entry name" value="KYNURENINE FORMAMIDASE"/>
    <property type="match status" value="1"/>
</dbReference>
<dbReference type="Gene3D" id="3.40.50.1820">
    <property type="entry name" value="alpha/beta hydrolase"/>
    <property type="match status" value="1"/>
</dbReference>
<sequence>MTLLSPACTVAERGSIMYMARRPRVSSAPRPSTLVGWRGRTASRRGHHRHVCPSPARSCFRSPKPTFEPSMPSRRAILISLAVAAVALVLGAVLFVLSGRAPGFTLLHLPVRTPVAVEHYGPAPLQIGELRVPDGKGPFPLAIVIHGGCYLAGYEDLRFTAPLASSLTARGIATWNIDYRALGDPGGGWPGTFADLANATAYVRKFAGRYRLDLDRVAIVGHSAGAHAALWLASRSRGARAPFADIPTLPVRYAVAIDGPPDLAKMIGTDERICERPVVVPLMGGTPASHPERYLEITPARHLPLGVAQLLVPTQVLRLDTAIAYRDAAGASGDRAEVLPLRMGHFDMLDPRGAGWKSIEDRIAAALAVP</sequence>
<dbReference type="SUPFAM" id="SSF53474">
    <property type="entry name" value="alpha/beta-Hydrolases"/>
    <property type="match status" value="1"/>
</dbReference>
<dbReference type="EMBL" id="VTRV01000008">
    <property type="protein sequence ID" value="TZF91475.1"/>
    <property type="molecule type" value="Genomic_DNA"/>
</dbReference>
<name>A0A5D8Z969_9GAMM</name>